<evidence type="ECO:0000313" key="1">
    <source>
        <dbReference type="EMBL" id="KND92686.1"/>
    </source>
</evidence>
<evidence type="ECO:0000313" key="2">
    <source>
        <dbReference type="Proteomes" id="UP000036947"/>
    </source>
</evidence>
<proteinExistence type="predicted"/>
<dbReference type="OrthoDB" id="435881at2759"/>
<dbReference type="AlphaFoldDB" id="A0A0L0NF46"/>
<keyword evidence="2" id="KW-1185">Reference proteome</keyword>
<dbReference type="EMBL" id="LFRF01000005">
    <property type="protein sequence ID" value="KND92686.1"/>
    <property type="molecule type" value="Genomic_DNA"/>
</dbReference>
<comment type="caution">
    <text evidence="1">The sequence shown here is derived from an EMBL/GenBank/DDBJ whole genome shotgun (WGS) entry which is preliminary data.</text>
</comment>
<protein>
    <submittedName>
        <fullName evidence="1">Uncharacterized protein</fullName>
    </submittedName>
</protein>
<dbReference type="STRING" id="1163406.A0A0L0NF46"/>
<gene>
    <name evidence="1" type="ORF">TOPH_02721</name>
</gene>
<sequence>MTRADPIASLHPPYRVLLKLWDIYVDRVDPPLKILHLPTFKESRSTHLCILSGDNHVFGRRRMPKSTRRTVPVIFARHERAARRALGIADSCTLLAATLGLMGVRSNQRSDTLFVLSGVAVRLALKISLD</sequence>
<reference evidence="1 2" key="1">
    <citation type="journal article" date="2015" name="BMC Genomics">
        <title>The genome of the truffle-parasite Tolypocladium ophioglossoides and the evolution of antifungal peptaibiotics.</title>
        <authorList>
            <person name="Quandt C.A."/>
            <person name="Bushley K.E."/>
            <person name="Spatafora J.W."/>
        </authorList>
    </citation>
    <scope>NUCLEOTIDE SEQUENCE [LARGE SCALE GENOMIC DNA]</scope>
    <source>
        <strain evidence="1 2">CBS 100239</strain>
    </source>
</reference>
<accession>A0A0L0NF46</accession>
<organism evidence="1 2">
    <name type="scientific">Tolypocladium ophioglossoides (strain CBS 100239)</name>
    <name type="common">Snaketongue truffleclub</name>
    <name type="synonym">Elaphocordyceps ophioglossoides</name>
    <dbReference type="NCBI Taxonomy" id="1163406"/>
    <lineage>
        <taxon>Eukaryota</taxon>
        <taxon>Fungi</taxon>
        <taxon>Dikarya</taxon>
        <taxon>Ascomycota</taxon>
        <taxon>Pezizomycotina</taxon>
        <taxon>Sordariomycetes</taxon>
        <taxon>Hypocreomycetidae</taxon>
        <taxon>Hypocreales</taxon>
        <taxon>Ophiocordycipitaceae</taxon>
        <taxon>Tolypocladium</taxon>
    </lineage>
</organism>
<name>A0A0L0NF46_TOLOC</name>
<dbReference type="Proteomes" id="UP000036947">
    <property type="component" value="Unassembled WGS sequence"/>
</dbReference>